<accession>A0A1C3WEG8</accession>
<gene>
    <name evidence="1" type="ORF">GA0061098_1007282</name>
</gene>
<dbReference type="Proteomes" id="UP000199184">
    <property type="component" value="Unassembled WGS sequence"/>
</dbReference>
<keyword evidence="2" id="KW-1185">Reference proteome</keyword>
<organism evidence="1 2">
    <name type="scientific">Bradyrhizobium shewense</name>
    <dbReference type="NCBI Taxonomy" id="1761772"/>
    <lineage>
        <taxon>Bacteria</taxon>
        <taxon>Pseudomonadati</taxon>
        <taxon>Pseudomonadota</taxon>
        <taxon>Alphaproteobacteria</taxon>
        <taxon>Hyphomicrobiales</taxon>
        <taxon>Nitrobacteraceae</taxon>
        <taxon>Bradyrhizobium</taxon>
    </lineage>
</organism>
<evidence type="ECO:0000313" key="1">
    <source>
        <dbReference type="EMBL" id="SCB38477.1"/>
    </source>
</evidence>
<reference evidence="2" key="1">
    <citation type="submission" date="2016-08" db="EMBL/GenBank/DDBJ databases">
        <authorList>
            <person name="Varghese N."/>
            <person name="Submissions Spin"/>
        </authorList>
    </citation>
    <scope>NUCLEOTIDE SEQUENCE [LARGE SCALE GENOMIC DNA]</scope>
    <source>
        <strain evidence="2">ERR11</strain>
    </source>
</reference>
<proteinExistence type="predicted"/>
<dbReference type="AlphaFoldDB" id="A0A1C3WEG8"/>
<name>A0A1C3WEG8_9BRAD</name>
<dbReference type="EMBL" id="FMAI01000007">
    <property type="protein sequence ID" value="SCB38477.1"/>
    <property type="molecule type" value="Genomic_DNA"/>
</dbReference>
<sequence>MLLLAWGNRPFFGFALRAERPDILRGMDEARKAPRSASIISIRRGRGDDSFQPDPGTAPNQTTLVRGYYACRLLARCAVAEFLAQLAQVTIKLGAHRVHPAAREGCRA</sequence>
<protein>
    <submittedName>
        <fullName evidence="1">Uncharacterized protein</fullName>
    </submittedName>
</protein>
<evidence type="ECO:0000313" key="2">
    <source>
        <dbReference type="Proteomes" id="UP000199184"/>
    </source>
</evidence>